<dbReference type="SUPFAM" id="SSF48576">
    <property type="entry name" value="Terpenoid synthases"/>
    <property type="match status" value="1"/>
</dbReference>
<proteinExistence type="predicted"/>
<sequence length="276" mass="29864">MTVDQTLADRLREEDRDRYLTALFAPAGLRPALHALYGFNLDIARIAVLVSEPMIGEIRLAWWREAIEGIYTGSVRHHEVIEALAPVIARHDLPQAAFERMIDARTAELEAVPFASLAELEEYAGASAAPLMDLAARVLGWQAPETLVTAAGATWALAGNLRAVGFHAGSGKVMLPRDLLLAHGIDAHDLVEGRAGADVRAVVKLVADRAEELLRAFRAEARTIPPAARPAFLPVALAAADLRTLAAVEYDPFAPALTAPRPTRLAGLMWRGLRGW</sequence>
<organism evidence="1 2">
    <name type="scientific">Govanella unica</name>
    <dbReference type="NCBI Taxonomy" id="2975056"/>
    <lineage>
        <taxon>Bacteria</taxon>
        <taxon>Pseudomonadati</taxon>
        <taxon>Pseudomonadota</taxon>
        <taxon>Alphaproteobacteria</taxon>
        <taxon>Emcibacterales</taxon>
        <taxon>Govanellaceae</taxon>
        <taxon>Govanella</taxon>
    </lineage>
</organism>
<reference evidence="1" key="2">
    <citation type="journal article" date="2023" name="Syst. Appl. Microbiol.">
        <title>Govania unica gen. nov., sp. nov., a rare biosphere bacterium that represents a novel family in the class Alphaproteobacteria.</title>
        <authorList>
            <person name="Vandamme P."/>
            <person name="Peeters C."/>
            <person name="Hettiarachchi A."/>
            <person name="Cnockaert M."/>
            <person name="Carlier A."/>
        </authorList>
    </citation>
    <scope>NUCLEOTIDE SEQUENCE</scope>
    <source>
        <strain evidence="1">LMG 31809</strain>
    </source>
</reference>
<protein>
    <submittedName>
        <fullName evidence="1">Squalene/phytoene synthase family protein</fullName>
    </submittedName>
</protein>
<evidence type="ECO:0000313" key="2">
    <source>
        <dbReference type="Proteomes" id="UP001141619"/>
    </source>
</evidence>
<dbReference type="EMBL" id="JANWOI010000003">
    <property type="protein sequence ID" value="MDA5193955.1"/>
    <property type="molecule type" value="Genomic_DNA"/>
</dbReference>
<dbReference type="Pfam" id="PF00494">
    <property type="entry name" value="SQS_PSY"/>
    <property type="match status" value="1"/>
</dbReference>
<dbReference type="PANTHER" id="PTHR31480">
    <property type="entry name" value="BIFUNCTIONAL LYCOPENE CYCLASE/PHYTOENE SYNTHASE"/>
    <property type="match status" value="1"/>
</dbReference>
<dbReference type="AlphaFoldDB" id="A0A9X3TXU5"/>
<accession>A0A9X3TXU5</accession>
<dbReference type="RefSeq" id="WP_274943662.1">
    <property type="nucleotide sequence ID" value="NZ_JANWOI010000003.1"/>
</dbReference>
<reference evidence="1" key="1">
    <citation type="submission" date="2022-08" db="EMBL/GenBank/DDBJ databases">
        <authorList>
            <person name="Vandamme P."/>
            <person name="Hettiarachchi A."/>
            <person name="Peeters C."/>
            <person name="Cnockaert M."/>
            <person name="Carlier A."/>
        </authorList>
    </citation>
    <scope>NUCLEOTIDE SEQUENCE</scope>
    <source>
        <strain evidence="1">LMG 31809</strain>
    </source>
</reference>
<dbReference type="InterPro" id="IPR002060">
    <property type="entry name" value="Squ/phyt_synthse"/>
</dbReference>
<dbReference type="Gene3D" id="1.10.600.10">
    <property type="entry name" value="Farnesyl Diphosphate Synthase"/>
    <property type="match status" value="1"/>
</dbReference>
<keyword evidence="2" id="KW-1185">Reference proteome</keyword>
<dbReference type="InterPro" id="IPR008949">
    <property type="entry name" value="Isoprenoid_synthase_dom_sf"/>
</dbReference>
<dbReference type="GO" id="GO:0016765">
    <property type="term" value="F:transferase activity, transferring alkyl or aryl (other than methyl) groups"/>
    <property type="evidence" value="ECO:0007669"/>
    <property type="project" value="UniProtKB-ARBA"/>
</dbReference>
<dbReference type="Proteomes" id="UP001141619">
    <property type="component" value="Unassembled WGS sequence"/>
</dbReference>
<comment type="caution">
    <text evidence="1">The sequence shown here is derived from an EMBL/GenBank/DDBJ whole genome shotgun (WGS) entry which is preliminary data.</text>
</comment>
<name>A0A9X3TXU5_9PROT</name>
<evidence type="ECO:0000313" key="1">
    <source>
        <dbReference type="EMBL" id="MDA5193955.1"/>
    </source>
</evidence>
<gene>
    <name evidence="1" type="ORF">NYP16_08325</name>
</gene>